<reference evidence="2 3" key="1">
    <citation type="submission" date="2018-11" db="EMBL/GenBank/DDBJ databases">
        <authorList>
            <consortium name="Pathogen Informatics"/>
        </authorList>
    </citation>
    <scope>NUCLEOTIDE SEQUENCE [LARGE SCALE GENOMIC DNA]</scope>
</reference>
<evidence type="ECO:0000313" key="2">
    <source>
        <dbReference type="EMBL" id="VDM75643.1"/>
    </source>
</evidence>
<evidence type="ECO:0000256" key="1">
    <source>
        <dbReference type="SAM" id="MobiDB-lite"/>
    </source>
</evidence>
<sequence length="56" mass="6658">RPLQQAIDDLLSRNPDCRPSDPPWRTRQARRIRGNQGRHQVHLQQVNHLQLVPNQF</sequence>
<evidence type="ECO:0000313" key="3">
    <source>
        <dbReference type="Proteomes" id="UP000270094"/>
    </source>
</evidence>
<dbReference type="OrthoDB" id="10551381at2759"/>
<dbReference type="AlphaFoldDB" id="A0A3P7J591"/>
<keyword evidence="3" id="KW-1185">Reference proteome</keyword>
<gene>
    <name evidence="2" type="ORF">SVUK_LOCUS10641</name>
</gene>
<name>A0A3P7J591_STRVU</name>
<organism evidence="2 3">
    <name type="scientific">Strongylus vulgaris</name>
    <name type="common">Blood worm</name>
    <dbReference type="NCBI Taxonomy" id="40348"/>
    <lineage>
        <taxon>Eukaryota</taxon>
        <taxon>Metazoa</taxon>
        <taxon>Ecdysozoa</taxon>
        <taxon>Nematoda</taxon>
        <taxon>Chromadorea</taxon>
        <taxon>Rhabditida</taxon>
        <taxon>Rhabditina</taxon>
        <taxon>Rhabditomorpha</taxon>
        <taxon>Strongyloidea</taxon>
        <taxon>Strongylidae</taxon>
        <taxon>Strongylus</taxon>
    </lineage>
</organism>
<dbReference type="Proteomes" id="UP000270094">
    <property type="component" value="Unassembled WGS sequence"/>
</dbReference>
<dbReference type="EMBL" id="UYYB01095629">
    <property type="protein sequence ID" value="VDM75643.1"/>
    <property type="molecule type" value="Genomic_DNA"/>
</dbReference>
<proteinExistence type="predicted"/>
<protein>
    <submittedName>
        <fullName evidence="2">Uncharacterized protein</fullName>
    </submittedName>
</protein>
<feature type="region of interest" description="Disordered" evidence="1">
    <location>
        <begin position="1"/>
        <end position="25"/>
    </location>
</feature>
<accession>A0A3P7J591</accession>
<feature type="non-terminal residue" evidence="2">
    <location>
        <position position="1"/>
    </location>
</feature>